<comment type="caution">
    <text evidence="1">The sequence shown here is derived from an EMBL/GenBank/DDBJ whole genome shotgun (WGS) entry which is preliminary data.</text>
</comment>
<evidence type="ECO:0000313" key="2">
    <source>
        <dbReference type="Proteomes" id="UP001162640"/>
    </source>
</evidence>
<dbReference type="AlphaFoldDB" id="A0A9W6ZWE2"/>
<reference evidence="2" key="1">
    <citation type="journal article" date="2023" name="Commun. Biol.">
        <title>Genome analysis of Parmales, the sister group of diatoms, reveals the evolutionary specialization of diatoms from phago-mixotrophs to photoautotrophs.</title>
        <authorList>
            <person name="Ban H."/>
            <person name="Sato S."/>
            <person name="Yoshikawa S."/>
            <person name="Yamada K."/>
            <person name="Nakamura Y."/>
            <person name="Ichinomiya M."/>
            <person name="Sato N."/>
            <person name="Blanc-Mathieu R."/>
            <person name="Endo H."/>
            <person name="Kuwata A."/>
            <person name="Ogata H."/>
        </authorList>
    </citation>
    <scope>NUCLEOTIDE SEQUENCE [LARGE SCALE GENOMIC DNA]</scope>
</reference>
<proteinExistence type="predicted"/>
<accession>A0A9W6ZWE2</accession>
<dbReference type="Proteomes" id="UP001162640">
    <property type="component" value="Unassembled WGS sequence"/>
</dbReference>
<protein>
    <submittedName>
        <fullName evidence="1">Uncharacterized protein</fullName>
    </submittedName>
</protein>
<gene>
    <name evidence="1" type="ORF">TL16_g02551</name>
</gene>
<organism evidence="1 2">
    <name type="scientific">Triparma laevis f. inornata</name>
    <dbReference type="NCBI Taxonomy" id="1714386"/>
    <lineage>
        <taxon>Eukaryota</taxon>
        <taxon>Sar</taxon>
        <taxon>Stramenopiles</taxon>
        <taxon>Ochrophyta</taxon>
        <taxon>Bolidophyceae</taxon>
        <taxon>Parmales</taxon>
        <taxon>Triparmaceae</taxon>
        <taxon>Triparma</taxon>
    </lineage>
</organism>
<evidence type="ECO:0000313" key="1">
    <source>
        <dbReference type="EMBL" id="GMH58155.1"/>
    </source>
</evidence>
<dbReference type="EMBL" id="BLQM01000062">
    <property type="protein sequence ID" value="GMH58155.1"/>
    <property type="molecule type" value="Genomic_DNA"/>
</dbReference>
<name>A0A9W6ZWE2_9STRA</name>
<sequence length="198" mass="21564">MYRILTPSSNISSSHFHLQIFLPRLLSSRPTGGPTSSPGISDSNAGVVSGPVNVAEAKISRWLEQGGSENLTGPGYKHDRFKDAAVALGKGDDYLHSKLLSDNSIKPLSVTSRKDYDTKLNTLKIEIKEYHINRGSPPLSDYILIIENKLTPKLSEINTLAKLTNDAIIADSLTFNGMSPVKHAKILNLVGLVRDSIQ</sequence>